<evidence type="ECO:0000313" key="1">
    <source>
        <dbReference type="EMBL" id="SVA85793.1"/>
    </source>
</evidence>
<dbReference type="EMBL" id="UINC01020427">
    <property type="protein sequence ID" value="SVA85793.1"/>
    <property type="molecule type" value="Genomic_DNA"/>
</dbReference>
<name>A0A381ZAJ5_9ZZZZ</name>
<evidence type="ECO:0008006" key="2">
    <source>
        <dbReference type="Google" id="ProtNLM"/>
    </source>
</evidence>
<protein>
    <recommendedName>
        <fullName evidence="2">Metallothionein</fullName>
    </recommendedName>
</protein>
<accession>A0A381ZAJ5</accession>
<proteinExistence type="predicted"/>
<reference evidence="1" key="1">
    <citation type="submission" date="2018-05" db="EMBL/GenBank/DDBJ databases">
        <authorList>
            <person name="Lanie J.A."/>
            <person name="Ng W.-L."/>
            <person name="Kazmierczak K.M."/>
            <person name="Andrzejewski T.M."/>
            <person name="Davidsen T.M."/>
            <person name="Wayne K.J."/>
            <person name="Tettelin H."/>
            <person name="Glass J.I."/>
            <person name="Rusch D."/>
            <person name="Podicherti R."/>
            <person name="Tsui H.-C.T."/>
            <person name="Winkler M.E."/>
        </authorList>
    </citation>
    <scope>NUCLEOTIDE SEQUENCE</scope>
</reference>
<gene>
    <name evidence="1" type="ORF">METZ01_LOCUS138647</name>
</gene>
<organism evidence="1">
    <name type="scientific">marine metagenome</name>
    <dbReference type="NCBI Taxonomy" id="408172"/>
    <lineage>
        <taxon>unclassified sequences</taxon>
        <taxon>metagenomes</taxon>
        <taxon>ecological metagenomes</taxon>
    </lineage>
</organism>
<sequence length="32" mass="3563">MEQDKTCTDCGHLCHCIEADHEGCECENCDCS</sequence>
<dbReference type="AlphaFoldDB" id="A0A381ZAJ5"/>